<dbReference type="WBParaSite" id="ALUE_0000517201-mRNA-1">
    <property type="protein sequence ID" value="ALUE_0000517201-mRNA-1"/>
    <property type="gene ID" value="ALUE_0000517201"/>
</dbReference>
<sequence>MVVRHEDVAHGTLRLRVRKSSQRDRIRRLGSVKWHRDLRWNGRICGGIRDGAYGWEMASQLVLLCIALHVILLGCISNADLPEDLDAFLEVLFDATECEEFLSDNEWVSVATHTCAPYECDFPRQLCMRPSKKFKDETSNQCRDIPEEVSLEKKRRTFLLMFLTASTLVSNQFLCLTSANKGVPLGTSAPKEISSTLRSSLMSMLTTTPSILITDAAQVKASSTATKRPSISIIDVSICDMDEAQGRFCGFQVKIAYNRKTGRCEQFWFPGCTTADTNANLFDTLEECVEATKSCTGIRPRIVQPALPKLSPFILAPRRSPPPHSIFPSSLPPAPILPPTPFPQRPSPASPFSLSSFFKGGSTNNGPNVVGTNEALLGLISNGISQFTGVGGVDNGGFLDGFSLAQIPQLIQTIQSVYVPFI</sequence>
<proteinExistence type="predicted"/>
<dbReference type="PROSITE" id="PS50279">
    <property type="entry name" value="BPTI_KUNITZ_2"/>
    <property type="match status" value="1"/>
</dbReference>
<protein>
    <submittedName>
        <fullName evidence="3">BPTI/Kunitz inhibitor domain-containing protein</fullName>
    </submittedName>
</protein>
<organism evidence="2 3">
    <name type="scientific">Ascaris lumbricoides</name>
    <name type="common">Giant roundworm</name>
    <dbReference type="NCBI Taxonomy" id="6252"/>
    <lineage>
        <taxon>Eukaryota</taxon>
        <taxon>Metazoa</taxon>
        <taxon>Ecdysozoa</taxon>
        <taxon>Nematoda</taxon>
        <taxon>Chromadorea</taxon>
        <taxon>Rhabditida</taxon>
        <taxon>Spirurina</taxon>
        <taxon>Ascaridomorpha</taxon>
        <taxon>Ascaridoidea</taxon>
        <taxon>Ascarididae</taxon>
        <taxon>Ascaris</taxon>
    </lineage>
</organism>
<evidence type="ECO:0000259" key="1">
    <source>
        <dbReference type="PROSITE" id="PS50279"/>
    </source>
</evidence>
<evidence type="ECO:0000313" key="3">
    <source>
        <dbReference type="WBParaSite" id="ALUE_0000517201-mRNA-1"/>
    </source>
</evidence>
<dbReference type="InterPro" id="IPR036880">
    <property type="entry name" value="Kunitz_BPTI_sf"/>
</dbReference>
<dbReference type="Proteomes" id="UP000036681">
    <property type="component" value="Unplaced"/>
</dbReference>
<dbReference type="AlphaFoldDB" id="A0A0M3HRZ9"/>
<accession>A0A0M3HRZ9</accession>
<dbReference type="SUPFAM" id="SSF57362">
    <property type="entry name" value="BPTI-like"/>
    <property type="match status" value="1"/>
</dbReference>
<dbReference type="GO" id="GO:0004867">
    <property type="term" value="F:serine-type endopeptidase inhibitor activity"/>
    <property type="evidence" value="ECO:0007669"/>
    <property type="project" value="InterPro"/>
</dbReference>
<reference evidence="3" key="1">
    <citation type="submission" date="2017-02" db="UniProtKB">
        <authorList>
            <consortium name="WormBaseParasite"/>
        </authorList>
    </citation>
    <scope>IDENTIFICATION</scope>
</reference>
<name>A0A0M3HRZ9_ASCLU</name>
<dbReference type="SMART" id="SM00131">
    <property type="entry name" value="KU"/>
    <property type="match status" value="1"/>
</dbReference>
<dbReference type="InterPro" id="IPR002223">
    <property type="entry name" value="Kunitz_BPTI"/>
</dbReference>
<feature type="domain" description="BPTI/Kunitz inhibitor" evidence="1">
    <location>
        <begin position="239"/>
        <end position="292"/>
    </location>
</feature>
<dbReference type="Gene3D" id="4.10.410.10">
    <property type="entry name" value="Pancreatic trypsin inhibitor Kunitz domain"/>
    <property type="match status" value="1"/>
</dbReference>
<keyword evidence="2" id="KW-1185">Reference proteome</keyword>
<dbReference type="Pfam" id="PF00014">
    <property type="entry name" value="Kunitz_BPTI"/>
    <property type="match status" value="1"/>
</dbReference>
<evidence type="ECO:0000313" key="2">
    <source>
        <dbReference type="Proteomes" id="UP000036681"/>
    </source>
</evidence>